<dbReference type="EMBL" id="QYZD01000011">
    <property type="protein sequence ID" value="RJG23319.1"/>
    <property type="molecule type" value="Genomic_DNA"/>
</dbReference>
<comment type="caution">
    <text evidence="2">The sequence shown here is derived from an EMBL/GenBank/DDBJ whole genome shotgun (WGS) entry which is preliminary data.</text>
</comment>
<evidence type="ECO:0000313" key="3">
    <source>
        <dbReference type="EMBL" id="RJG23319.1"/>
    </source>
</evidence>
<dbReference type="EMBL" id="QYZD01000011">
    <property type="protein sequence ID" value="RJG23302.1"/>
    <property type="molecule type" value="Genomic_DNA"/>
</dbReference>
<feature type="transmembrane region" description="Helical" evidence="1">
    <location>
        <begin position="53"/>
        <end position="73"/>
    </location>
</feature>
<keyword evidence="1" id="KW-0472">Membrane</keyword>
<organism evidence="2 4">
    <name type="scientific">Paenibacillus thiaminolyticus</name>
    <name type="common">Bacillus thiaminolyticus</name>
    <dbReference type="NCBI Taxonomy" id="49283"/>
    <lineage>
        <taxon>Bacteria</taxon>
        <taxon>Bacillati</taxon>
        <taxon>Bacillota</taxon>
        <taxon>Bacilli</taxon>
        <taxon>Bacillales</taxon>
        <taxon>Paenibacillaceae</taxon>
        <taxon>Paenibacillus</taxon>
    </lineage>
</organism>
<evidence type="ECO:0000313" key="4">
    <source>
        <dbReference type="Proteomes" id="UP000266177"/>
    </source>
</evidence>
<keyword evidence="1" id="KW-0812">Transmembrane</keyword>
<evidence type="ECO:0000313" key="2">
    <source>
        <dbReference type="EMBL" id="RJG23302.1"/>
    </source>
</evidence>
<dbReference type="AlphaFoldDB" id="A0A3A3GHG2"/>
<proteinExistence type="predicted"/>
<accession>A0A3A3GHG2</accession>
<sequence>MMVWLCIGSALALAIGLEMNRIMCIRHDIAQFISFPDKQAVEEYLRKNLQRSIRAAAILAIGFLLVCFFIVLIKNDALSTAQAVLELDL</sequence>
<dbReference type="RefSeq" id="WP_119794172.1">
    <property type="nucleotide sequence ID" value="NZ_QYZD01000011.1"/>
</dbReference>
<evidence type="ECO:0000256" key="1">
    <source>
        <dbReference type="SAM" id="Phobius"/>
    </source>
</evidence>
<keyword evidence="1" id="KW-1133">Transmembrane helix</keyword>
<gene>
    <name evidence="2" type="ORF">DQX05_13720</name>
    <name evidence="3" type="ORF">DQX05_13810</name>
</gene>
<name>A0A3A3GHG2_PANTH</name>
<dbReference type="Proteomes" id="UP000266177">
    <property type="component" value="Unassembled WGS sequence"/>
</dbReference>
<protein>
    <submittedName>
        <fullName evidence="2">Uncharacterized protein</fullName>
    </submittedName>
</protein>
<reference evidence="2 4" key="1">
    <citation type="submission" date="2018-09" db="EMBL/GenBank/DDBJ databases">
        <title>Paenibacillus SK2017-BO5.</title>
        <authorList>
            <person name="Piskunova J.V."/>
            <person name="Dubiley S.A."/>
            <person name="Severinov K.V."/>
        </authorList>
    </citation>
    <scope>NUCLEOTIDE SEQUENCE [LARGE SCALE GENOMIC DNA]</scope>
    <source>
        <strain evidence="2 4">BO5</strain>
    </source>
</reference>